<organism evidence="1 2">
    <name type="scientific">Beauveria bassiana</name>
    <name type="common">White muscardine disease fungus</name>
    <name type="synonym">Tritirachium shiotae</name>
    <dbReference type="NCBI Taxonomy" id="176275"/>
    <lineage>
        <taxon>Eukaryota</taxon>
        <taxon>Fungi</taxon>
        <taxon>Dikarya</taxon>
        <taxon>Ascomycota</taxon>
        <taxon>Pezizomycotina</taxon>
        <taxon>Sordariomycetes</taxon>
        <taxon>Hypocreomycetidae</taxon>
        <taxon>Hypocreales</taxon>
        <taxon>Cordycipitaceae</taxon>
        <taxon>Beauveria</taxon>
    </lineage>
</organism>
<reference evidence="1 2" key="1">
    <citation type="journal article" date="2016" name="Appl. Microbiol. Biotechnol.">
        <title>Characterization of T-DNA insertion mutants with decreased virulence in the entomopathogenic fungus Beauveria bassiana JEF-007.</title>
        <authorList>
            <person name="Kim S."/>
            <person name="Lee S.J."/>
            <person name="Nai Y.S."/>
            <person name="Yu J.S."/>
            <person name="Lee M.R."/>
            <person name="Yang Y.T."/>
            <person name="Kim J.S."/>
        </authorList>
    </citation>
    <scope>NUCLEOTIDE SEQUENCE [LARGE SCALE GENOMIC DNA]</scope>
    <source>
        <strain evidence="1 2">JEF-007</strain>
    </source>
</reference>
<evidence type="ECO:0000313" key="1">
    <source>
        <dbReference type="EMBL" id="PMB70834.1"/>
    </source>
</evidence>
<gene>
    <name evidence="1" type="ORF">BM221_003292</name>
</gene>
<sequence length="71" mass="8072">MEYNHPMGILGIDLHDLWDDLIEIAKITPADEADLDRIVTQHLHVVRTRETGNFLGQSLFMTPCKMPTSLP</sequence>
<evidence type="ECO:0000313" key="2">
    <source>
        <dbReference type="Proteomes" id="UP000235728"/>
    </source>
</evidence>
<dbReference type="Proteomes" id="UP000235728">
    <property type="component" value="Unassembled WGS sequence"/>
</dbReference>
<comment type="caution">
    <text evidence="1">The sequence shown here is derived from an EMBL/GenBank/DDBJ whole genome shotgun (WGS) entry which is preliminary data.</text>
</comment>
<dbReference type="EMBL" id="MRVG01000003">
    <property type="protein sequence ID" value="PMB70834.1"/>
    <property type="molecule type" value="Genomic_DNA"/>
</dbReference>
<accession>A0A2N6NU85</accession>
<name>A0A2N6NU85_BEABA</name>
<dbReference type="AlphaFoldDB" id="A0A2N6NU85"/>
<proteinExistence type="predicted"/>
<protein>
    <submittedName>
        <fullName evidence="1">Uncharacterized protein</fullName>
    </submittedName>
</protein>